<evidence type="ECO:0000256" key="4">
    <source>
        <dbReference type="ARBA" id="ARBA00022833"/>
    </source>
</evidence>
<dbReference type="InterPro" id="IPR037869">
    <property type="entry name" value="Spp1/CFP1"/>
</dbReference>
<feature type="compositionally biased region" description="Basic and acidic residues" evidence="7">
    <location>
        <begin position="189"/>
        <end position="201"/>
    </location>
</feature>
<feature type="compositionally biased region" description="Basic and acidic residues" evidence="7">
    <location>
        <begin position="415"/>
        <end position="435"/>
    </location>
</feature>
<keyword evidence="2" id="KW-0479">Metal-binding</keyword>
<gene>
    <name evidence="9" type="primary">Dyak\GE18218</name>
    <name evidence="9" type="synonym">dyak_GLEANR_2011</name>
    <name evidence="9" type="synonym">GE18218</name>
    <name evidence="9" type="ORF">Dyak_GE18218</name>
</gene>
<dbReference type="Proteomes" id="UP000002282">
    <property type="component" value="Chromosome 2L"/>
</dbReference>
<dbReference type="GO" id="GO:0045893">
    <property type="term" value="P:positive regulation of DNA-templated transcription"/>
    <property type="evidence" value="ECO:0007669"/>
    <property type="project" value="TreeGrafter"/>
</dbReference>
<feature type="region of interest" description="Disordered" evidence="7">
    <location>
        <begin position="97"/>
        <end position="135"/>
    </location>
</feature>
<dbReference type="GO" id="GO:0048188">
    <property type="term" value="C:Set1C/COMPASS complex"/>
    <property type="evidence" value="ECO:0007669"/>
    <property type="project" value="InterPro"/>
</dbReference>
<comment type="subcellular location">
    <subcellularLocation>
        <location evidence="1">Nucleus</location>
    </subcellularLocation>
</comment>
<feature type="compositionally biased region" description="Basic residues" evidence="7">
    <location>
        <begin position="329"/>
        <end position="340"/>
    </location>
</feature>
<evidence type="ECO:0000313" key="9">
    <source>
        <dbReference type="EMBL" id="EDW87511.2"/>
    </source>
</evidence>
<dbReference type="InterPro" id="IPR019786">
    <property type="entry name" value="Zinc_finger_PHD-type_CS"/>
</dbReference>
<sequence>MAPVHKVIIAAEADPVVSSEDVYCVCRQSHSNGFMICCDKCNEWFHGDCIGLPADIGEQHDTFYCSECCSQNPLLKSTYKANPPNPKTPKKARVINSAGVKQRPRRKSTILQDPSEVPIPKTPAAKTPMRRRKSTRIEVQEAAKILKGLTEDVEEYPEQPTAADKKVNLKPKRSARNKEPMPVDELIEDDPKPAEKAKKLDPKALEKTYKSIGIQCDLFREMAQQVPMPSDNSAKKRGTCFTVFCTQIARPDSRYCCDECGNFTALTNAFALRLLPNMPAGKVAMAPVGFLVPDKSQLSDSDKDSTHNHKSNKNSQPTEPEVENEAKARRSRAERRKSRCRSSSNSLVKSPDGRQAPAKKPKLEEELSSLRSRSSRKTVAESRDITRPDGRQTPAKKPKLEEGLSSLRSRSSRKTVAESRDITRPETESQQKIAKESSTSSKRICSKTPCGSPKTSRPSKNVSKTVPNSPVPQKKTSKQKHATNSPPRHRREGRTRKQSLDGASPSESKTASSSSTASLESSSRNKRTVPATSNQKKRKQSFSEAINYDATLENSEKVKTTRCIVSNNLPKEKALMARQRMMIKMSSEKQSQQPSGDLQKGKRKGQ</sequence>
<organism evidence="9 10">
    <name type="scientific">Drosophila yakuba</name>
    <name type="common">Fruit fly</name>
    <dbReference type="NCBI Taxonomy" id="7245"/>
    <lineage>
        <taxon>Eukaryota</taxon>
        <taxon>Metazoa</taxon>
        <taxon>Ecdysozoa</taxon>
        <taxon>Arthropoda</taxon>
        <taxon>Hexapoda</taxon>
        <taxon>Insecta</taxon>
        <taxon>Pterygota</taxon>
        <taxon>Neoptera</taxon>
        <taxon>Endopterygota</taxon>
        <taxon>Diptera</taxon>
        <taxon>Brachycera</taxon>
        <taxon>Muscomorpha</taxon>
        <taxon>Ephydroidea</taxon>
        <taxon>Drosophilidae</taxon>
        <taxon>Drosophila</taxon>
        <taxon>Sophophora</taxon>
    </lineage>
</organism>
<evidence type="ECO:0000256" key="6">
    <source>
        <dbReference type="PROSITE-ProRule" id="PRU00146"/>
    </source>
</evidence>
<feature type="region of interest" description="Disordered" evidence="7">
    <location>
        <begin position="295"/>
        <end position="542"/>
    </location>
</feature>
<accession>B4NXU0</accession>
<evidence type="ECO:0000256" key="7">
    <source>
        <dbReference type="SAM" id="MobiDB-lite"/>
    </source>
</evidence>
<dbReference type="SMART" id="SM00249">
    <property type="entry name" value="PHD"/>
    <property type="match status" value="1"/>
</dbReference>
<feature type="domain" description="PHD-type" evidence="8">
    <location>
        <begin position="21"/>
        <end position="71"/>
    </location>
</feature>
<dbReference type="PROSITE" id="PS01359">
    <property type="entry name" value="ZF_PHD_1"/>
    <property type="match status" value="1"/>
</dbReference>
<dbReference type="InterPro" id="IPR011011">
    <property type="entry name" value="Znf_FYVE_PHD"/>
</dbReference>
<keyword evidence="5" id="KW-0539">Nucleus</keyword>
<evidence type="ECO:0000256" key="5">
    <source>
        <dbReference type="ARBA" id="ARBA00023242"/>
    </source>
</evidence>
<evidence type="ECO:0000256" key="3">
    <source>
        <dbReference type="ARBA" id="ARBA00022771"/>
    </source>
</evidence>
<feature type="compositionally biased region" description="Basic and acidic residues" evidence="7">
    <location>
        <begin position="378"/>
        <end position="390"/>
    </location>
</feature>
<dbReference type="SMR" id="B4NXU0"/>
<dbReference type="Pfam" id="PF00628">
    <property type="entry name" value="PHD"/>
    <property type="match status" value="1"/>
</dbReference>
<reference evidence="9 10" key="2">
    <citation type="journal article" date="2007" name="PLoS Biol.">
        <title>Principles of genome evolution in the Drosophila melanogaster species group.</title>
        <authorList>
            <person name="Ranz J.M."/>
            <person name="Maurin D."/>
            <person name="Chan Y.S."/>
            <person name="von Grotthuss M."/>
            <person name="Hillier L.W."/>
            <person name="Roote J."/>
            <person name="Ashburner M."/>
            <person name="Bergman C.M."/>
        </authorList>
    </citation>
    <scope>NUCLEOTIDE SEQUENCE [LARGE SCALE GENOMIC DNA]</scope>
    <source>
        <strain evidence="10">Tai18E2 / Tucson 14021-0261.01</strain>
    </source>
</reference>
<dbReference type="InterPro" id="IPR019787">
    <property type="entry name" value="Znf_PHD-finger"/>
</dbReference>
<dbReference type="InterPro" id="IPR013083">
    <property type="entry name" value="Znf_RING/FYVE/PHD"/>
</dbReference>
<dbReference type="eggNOG" id="KOG1632">
    <property type="taxonomic scope" value="Eukaryota"/>
</dbReference>
<dbReference type="CDD" id="cd15552">
    <property type="entry name" value="PHD_PHF3_like"/>
    <property type="match status" value="1"/>
</dbReference>
<keyword evidence="4" id="KW-0862">Zinc</keyword>
<dbReference type="SUPFAM" id="SSF57903">
    <property type="entry name" value="FYVE/PHD zinc finger"/>
    <property type="match status" value="1"/>
</dbReference>
<protein>
    <recommendedName>
        <fullName evidence="8">PHD-type domain-containing protein</fullName>
    </recommendedName>
</protein>
<feature type="region of interest" description="Disordered" evidence="7">
    <location>
        <begin position="584"/>
        <end position="606"/>
    </location>
</feature>
<name>B4NXU0_DROYA</name>
<proteinExistence type="predicted"/>
<feature type="compositionally biased region" description="Low complexity" evidence="7">
    <location>
        <begin position="341"/>
        <end position="350"/>
    </location>
</feature>
<dbReference type="InterPro" id="IPR001965">
    <property type="entry name" value="Znf_PHD"/>
</dbReference>
<feature type="compositionally biased region" description="Basic residues" evidence="7">
    <location>
        <begin position="475"/>
        <end position="497"/>
    </location>
</feature>
<feature type="compositionally biased region" description="Low complexity" evidence="7">
    <location>
        <begin position="504"/>
        <end position="522"/>
    </location>
</feature>
<dbReference type="OrthoDB" id="784962at2759"/>
<evidence type="ECO:0000313" key="10">
    <source>
        <dbReference type="Proteomes" id="UP000002282"/>
    </source>
</evidence>
<keyword evidence="3 6" id="KW-0863">Zinc-finger</keyword>
<keyword evidence="10" id="KW-1185">Reference proteome</keyword>
<evidence type="ECO:0000256" key="1">
    <source>
        <dbReference type="ARBA" id="ARBA00004123"/>
    </source>
</evidence>
<dbReference type="EMBL" id="CM000157">
    <property type="protein sequence ID" value="EDW87511.2"/>
    <property type="molecule type" value="Genomic_DNA"/>
</dbReference>
<dbReference type="AlphaFoldDB" id="B4NXU0"/>
<dbReference type="KEGG" id="dya:Dyak_GE18218"/>
<dbReference type="Gene3D" id="3.30.40.10">
    <property type="entry name" value="Zinc/RING finger domain, C3HC4 (zinc finger)"/>
    <property type="match status" value="1"/>
</dbReference>
<dbReference type="PANTHER" id="PTHR46174:SF1">
    <property type="entry name" value="CXXC-TYPE ZINC FINGER PROTEIN 1"/>
    <property type="match status" value="1"/>
</dbReference>
<dbReference type="HOGENOM" id="CLU_506492_0_0_1"/>
<evidence type="ECO:0000259" key="8">
    <source>
        <dbReference type="PROSITE" id="PS50016"/>
    </source>
</evidence>
<evidence type="ECO:0000256" key="2">
    <source>
        <dbReference type="ARBA" id="ARBA00022723"/>
    </source>
</evidence>
<feature type="compositionally biased region" description="Polar residues" evidence="7">
    <location>
        <begin position="453"/>
        <end position="468"/>
    </location>
</feature>
<feature type="region of interest" description="Disordered" evidence="7">
    <location>
        <begin position="153"/>
        <end position="201"/>
    </location>
</feature>
<dbReference type="PANTHER" id="PTHR46174">
    <property type="entry name" value="CXXC-TYPE ZINC FINGER PROTEIN 1"/>
    <property type="match status" value="1"/>
</dbReference>
<dbReference type="PROSITE" id="PS50016">
    <property type="entry name" value="ZF_PHD_2"/>
    <property type="match status" value="1"/>
</dbReference>
<reference evidence="9 10" key="1">
    <citation type="journal article" date="2007" name="Nature">
        <title>Evolution of genes and genomes on the Drosophila phylogeny.</title>
        <authorList>
            <consortium name="Drosophila 12 Genomes Consortium"/>
            <person name="Clark A.G."/>
            <person name="Eisen M.B."/>
            <person name="Smith D.R."/>
            <person name="Bergman C.M."/>
            <person name="Oliver B."/>
            <person name="Markow T.A."/>
            <person name="Kaufman T.C."/>
            <person name="Kellis M."/>
            <person name="Gelbart W."/>
            <person name="Iyer V.N."/>
            <person name="Pollard D.A."/>
            <person name="Sackton T.B."/>
            <person name="Larracuente A.M."/>
            <person name="Singh N.D."/>
            <person name="Abad J.P."/>
            <person name="Abt D.N."/>
            <person name="Adryan B."/>
            <person name="Aguade M."/>
            <person name="Akashi H."/>
            <person name="Anderson W.W."/>
            <person name="Aquadro C.F."/>
            <person name="Ardell D.H."/>
            <person name="Arguello R."/>
            <person name="Artieri C.G."/>
            <person name="Barbash D.A."/>
            <person name="Barker D."/>
            <person name="Barsanti P."/>
            <person name="Batterham P."/>
            <person name="Batzoglou S."/>
            <person name="Begun D."/>
            <person name="Bhutkar A."/>
            <person name="Blanco E."/>
            <person name="Bosak S.A."/>
            <person name="Bradley R.K."/>
            <person name="Brand A.D."/>
            <person name="Brent M.R."/>
            <person name="Brooks A.N."/>
            <person name="Brown R.H."/>
            <person name="Butlin R.K."/>
            <person name="Caggese C."/>
            <person name="Calvi B.R."/>
            <person name="Bernardo de Carvalho A."/>
            <person name="Caspi A."/>
            <person name="Castrezana S."/>
            <person name="Celniker S.E."/>
            <person name="Chang J.L."/>
            <person name="Chapple C."/>
            <person name="Chatterji S."/>
            <person name="Chinwalla A."/>
            <person name="Civetta A."/>
            <person name="Clifton S.W."/>
            <person name="Comeron J.M."/>
            <person name="Costello J.C."/>
            <person name="Coyne J.A."/>
            <person name="Daub J."/>
            <person name="David R.G."/>
            <person name="Delcher A.L."/>
            <person name="Delehaunty K."/>
            <person name="Do C.B."/>
            <person name="Ebling H."/>
            <person name="Edwards K."/>
            <person name="Eickbush T."/>
            <person name="Evans J.D."/>
            <person name="Filipski A."/>
            <person name="Findeiss S."/>
            <person name="Freyhult E."/>
            <person name="Fulton L."/>
            <person name="Fulton R."/>
            <person name="Garcia A.C."/>
            <person name="Gardiner A."/>
            <person name="Garfield D.A."/>
            <person name="Garvin B.E."/>
            <person name="Gibson G."/>
            <person name="Gilbert D."/>
            <person name="Gnerre S."/>
            <person name="Godfrey J."/>
            <person name="Good R."/>
            <person name="Gotea V."/>
            <person name="Gravely B."/>
            <person name="Greenberg A.J."/>
            <person name="Griffiths-Jones S."/>
            <person name="Gross S."/>
            <person name="Guigo R."/>
            <person name="Gustafson E.A."/>
            <person name="Haerty W."/>
            <person name="Hahn M.W."/>
            <person name="Halligan D.L."/>
            <person name="Halpern A.L."/>
            <person name="Halter G.M."/>
            <person name="Han M.V."/>
            <person name="Heger A."/>
            <person name="Hillier L."/>
            <person name="Hinrichs A.S."/>
            <person name="Holmes I."/>
            <person name="Hoskins R.A."/>
            <person name="Hubisz M.J."/>
            <person name="Hultmark D."/>
            <person name="Huntley M.A."/>
            <person name="Jaffe D.B."/>
            <person name="Jagadeeshan S."/>
            <person name="Jeck W.R."/>
            <person name="Johnson J."/>
            <person name="Jones C.D."/>
            <person name="Jordan W.C."/>
            <person name="Karpen G.H."/>
            <person name="Kataoka E."/>
            <person name="Keightley P.D."/>
            <person name="Kheradpour P."/>
            <person name="Kirkness E.F."/>
            <person name="Koerich L.B."/>
            <person name="Kristiansen K."/>
            <person name="Kudrna D."/>
            <person name="Kulathinal R.J."/>
            <person name="Kumar S."/>
            <person name="Kwok R."/>
            <person name="Lander E."/>
            <person name="Langley C.H."/>
            <person name="Lapoint R."/>
            <person name="Lazzaro B.P."/>
            <person name="Lee S.J."/>
            <person name="Levesque L."/>
            <person name="Li R."/>
            <person name="Lin C.F."/>
            <person name="Lin M.F."/>
            <person name="Lindblad-Toh K."/>
            <person name="Llopart A."/>
            <person name="Long M."/>
            <person name="Low L."/>
            <person name="Lozovsky E."/>
            <person name="Lu J."/>
            <person name="Luo M."/>
            <person name="Machado C.A."/>
            <person name="Makalowski W."/>
            <person name="Marzo M."/>
            <person name="Matsuda M."/>
            <person name="Matzkin L."/>
            <person name="McAllister B."/>
            <person name="McBride C.S."/>
            <person name="McKernan B."/>
            <person name="McKernan K."/>
            <person name="Mendez-Lago M."/>
            <person name="Minx P."/>
            <person name="Mollenhauer M.U."/>
            <person name="Montooth K."/>
            <person name="Mount S.M."/>
            <person name="Mu X."/>
            <person name="Myers E."/>
            <person name="Negre B."/>
            <person name="Newfeld S."/>
            <person name="Nielsen R."/>
            <person name="Noor M.A."/>
            <person name="O'Grady P."/>
            <person name="Pachter L."/>
            <person name="Papaceit M."/>
            <person name="Parisi M.J."/>
            <person name="Parisi M."/>
            <person name="Parts L."/>
            <person name="Pedersen J.S."/>
            <person name="Pesole G."/>
            <person name="Phillippy A.M."/>
            <person name="Ponting C.P."/>
            <person name="Pop M."/>
            <person name="Porcelli D."/>
            <person name="Powell J.R."/>
            <person name="Prohaska S."/>
            <person name="Pruitt K."/>
            <person name="Puig M."/>
            <person name="Quesneville H."/>
            <person name="Ram K.R."/>
            <person name="Rand D."/>
            <person name="Rasmussen M.D."/>
            <person name="Reed L.K."/>
            <person name="Reenan R."/>
            <person name="Reily A."/>
            <person name="Remington K.A."/>
            <person name="Rieger T.T."/>
            <person name="Ritchie M.G."/>
            <person name="Robin C."/>
            <person name="Rogers Y.H."/>
            <person name="Rohde C."/>
            <person name="Rozas J."/>
            <person name="Rubenfield M.J."/>
            <person name="Ruiz A."/>
            <person name="Russo S."/>
            <person name="Salzberg S.L."/>
            <person name="Sanchez-Gracia A."/>
            <person name="Saranga D.J."/>
            <person name="Sato H."/>
            <person name="Schaeffer S.W."/>
            <person name="Schatz M.C."/>
            <person name="Schlenke T."/>
            <person name="Schwartz R."/>
            <person name="Segarra C."/>
            <person name="Singh R.S."/>
            <person name="Sirot L."/>
            <person name="Sirota M."/>
            <person name="Sisneros N.B."/>
            <person name="Smith C.D."/>
            <person name="Smith T.F."/>
            <person name="Spieth J."/>
            <person name="Stage D.E."/>
            <person name="Stark A."/>
            <person name="Stephan W."/>
            <person name="Strausberg R.L."/>
            <person name="Strempel S."/>
            <person name="Sturgill D."/>
            <person name="Sutton G."/>
            <person name="Sutton G.G."/>
            <person name="Tao W."/>
            <person name="Teichmann S."/>
            <person name="Tobari Y.N."/>
            <person name="Tomimura Y."/>
            <person name="Tsolas J.M."/>
            <person name="Valente V.L."/>
            <person name="Venter E."/>
            <person name="Venter J.C."/>
            <person name="Vicario S."/>
            <person name="Vieira F.G."/>
            <person name="Vilella A.J."/>
            <person name="Villasante A."/>
            <person name="Walenz B."/>
            <person name="Wang J."/>
            <person name="Wasserman M."/>
            <person name="Watts T."/>
            <person name="Wilson D."/>
            <person name="Wilson R.K."/>
            <person name="Wing R.A."/>
            <person name="Wolfner M.F."/>
            <person name="Wong A."/>
            <person name="Wong G.K."/>
            <person name="Wu C.I."/>
            <person name="Wu G."/>
            <person name="Yamamoto D."/>
            <person name="Yang H.P."/>
            <person name="Yang S.P."/>
            <person name="Yorke J.A."/>
            <person name="Yoshida K."/>
            <person name="Zdobnov E."/>
            <person name="Zhang P."/>
            <person name="Zhang Y."/>
            <person name="Zimin A.V."/>
            <person name="Baldwin J."/>
            <person name="Abdouelleil A."/>
            <person name="Abdulkadir J."/>
            <person name="Abebe A."/>
            <person name="Abera B."/>
            <person name="Abreu J."/>
            <person name="Acer S.C."/>
            <person name="Aftuck L."/>
            <person name="Alexander A."/>
            <person name="An P."/>
            <person name="Anderson E."/>
            <person name="Anderson S."/>
            <person name="Arachi H."/>
            <person name="Azer M."/>
            <person name="Bachantsang P."/>
            <person name="Barry A."/>
            <person name="Bayul T."/>
            <person name="Berlin A."/>
            <person name="Bessette D."/>
            <person name="Bloom T."/>
            <person name="Blye J."/>
            <person name="Boguslavskiy L."/>
            <person name="Bonnet C."/>
            <person name="Boukhgalter B."/>
            <person name="Bourzgui I."/>
            <person name="Brown A."/>
            <person name="Cahill P."/>
            <person name="Channer S."/>
            <person name="Cheshatsang Y."/>
            <person name="Chuda L."/>
            <person name="Citroen M."/>
            <person name="Collymore A."/>
            <person name="Cooke P."/>
            <person name="Costello M."/>
            <person name="D'Aco K."/>
            <person name="Daza R."/>
            <person name="De Haan G."/>
            <person name="DeGray S."/>
            <person name="DeMaso C."/>
            <person name="Dhargay N."/>
            <person name="Dooley K."/>
            <person name="Dooley E."/>
            <person name="Doricent M."/>
            <person name="Dorje P."/>
            <person name="Dorjee K."/>
            <person name="Dupes A."/>
            <person name="Elong R."/>
            <person name="Falk J."/>
            <person name="Farina A."/>
            <person name="Faro S."/>
            <person name="Ferguson D."/>
            <person name="Fisher S."/>
            <person name="Foley C.D."/>
            <person name="Franke A."/>
            <person name="Friedrich D."/>
            <person name="Gadbois L."/>
            <person name="Gearin G."/>
            <person name="Gearin C.R."/>
            <person name="Giannoukos G."/>
            <person name="Goode T."/>
            <person name="Graham J."/>
            <person name="Grandbois E."/>
            <person name="Grewal S."/>
            <person name="Gyaltsen K."/>
            <person name="Hafez N."/>
            <person name="Hagos B."/>
            <person name="Hall J."/>
            <person name="Henson C."/>
            <person name="Hollinger A."/>
            <person name="Honan T."/>
            <person name="Huard M.D."/>
            <person name="Hughes L."/>
            <person name="Hurhula B."/>
            <person name="Husby M.E."/>
            <person name="Kamat A."/>
            <person name="Kanga B."/>
            <person name="Kashin S."/>
            <person name="Khazanovich D."/>
            <person name="Kisner P."/>
            <person name="Lance K."/>
            <person name="Lara M."/>
            <person name="Lee W."/>
            <person name="Lennon N."/>
            <person name="Letendre F."/>
            <person name="LeVine R."/>
            <person name="Lipovsky A."/>
            <person name="Liu X."/>
            <person name="Liu J."/>
            <person name="Liu S."/>
            <person name="Lokyitsang T."/>
            <person name="Lokyitsang Y."/>
            <person name="Lubonja R."/>
            <person name="Lui A."/>
            <person name="MacDonald P."/>
            <person name="Magnisalis V."/>
            <person name="Maru K."/>
            <person name="Matthews C."/>
            <person name="McCusker W."/>
            <person name="McDonough S."/>
            <person name="Mehta T."/>
            <person name="Meldrim J."/>
            <person name="Meneus L."/>
            <person name="Mihai O."/>
            <person name="Mihalev A."/>
            <person name="Mihova T."/>
            <person name="Mittelman R."/>
            <person name="Mlenga V."/>
            <person name="Montmayeur A."/>
            <person name="Mulrain L."/>
            <person name="Navidi A."/>
            <person name="Naylor J."/>
            <person name="Negash T."/>
            <person name="Nguyen T."/>
            <person name="Nguyen N."/>
            <person name="Nicol R."/>
            <person name="Norbu C."/>
            <person name="Norbu N."/>
            <person name="Novod N."/>
            <person name="O'Neill B."/>
            <person name="Osman S."/>
            <person name="Markiewicz E."/>
            <person name="Oyono O.L."/>
            <person name="Patti C."/>
            <person name="Phunkhang P."/>
            <person name="Pierre F."/>
            <person name="Priest M."/>
            <person name="Raghuraman S."/>
            <person name="Rege F."/>
            <person name="Reyes R."/>
            <person name="Rise C."/>
            <person name="Rogov P."/>
            <person name="Ross K."/>
            <person name="Ryan E."/>
            <person name="Settipalli S."/>
            <person name="Shea T."/>
            <person name="Sherpa N."/>
            <person name="Shi L."/>
            <person name="Shih D."/>
            <person name="Sparrow T."/>
            <person name="Spaulding J."/>
            <person name="Stalker J."/>
            <person name="Stange-Thomann N."/>
            <person name="Stavropoulos S."/>
            <person name="Stone C."/>
            <person name="Strader C."/>
            <person name="Tesfaye S."/>
            <person name="Thomson T."/>
            <person name="Thoulutsang Y."/>
            <person name="Thoulutsang D."/>
            <person name="Topham K."/>
            <person name="Topping I."/>
            <person name="Tsamla T."/>
            <person name="Vassiliev H."/>
            <person name="Vo A."/>
            <person name="Wangchuk T."/>
            <person name="Wangdi T."/>
            <person name="Weiand M."/>
            <person name="Wilkinson J."/>
            <person name="Wilson A."/>
            <person name="Yadav S."/>
            <person name="Young G."/>
            <person name="Yu Q."/>
            <person name="Zembek L."/>
            <person name="Zhong D."/>
            <person name="Zimmer A."/>
            <person name="Zwirko Z."/>
            <person name="Jaffe D.B."/>
            <person name="Alvarez P."/>
            <person name="Brockman W."/>
            <person name="Butler J."/>
            <person name="Chin C."/>
            <person name="Gnerre S."/>
            <person name="Grabherr M."/>
            <person name="Kleber M."/>
            <person name="Mauceli E."/>
            <person name="MacCallum I."/>
        </authorList>
    </citation>
    <scope>NUCLEOTIDE SEQUENCE [LARGE SCALE GENOMIC DNA]</scope>
    <source>
        <strain evidence="10">Tai18E2 / Tucson 14021-0261.01</strain>
    </source>
</reference>
<dbReference type="GO" id="GO:0008270">
    <property type="term" value="F:zinc ion binding"/>
    <property type="evidence" value="ECO:0007669"/>
    <property type="project" value="UniProtKB-KW"/>
</dbReference>